<dbReference type="AlphaFoldDB" id="W5NM24"/>
<dbReference type="EMBL" id="AHAT01036111">
    <property type="status" value="NOT_ANNOTATED_CDS"/>
    <property type="molecule type" value="Genomic_DNA"/>
</dbReference>
<dbReference type="PANTHER" id="PTHR37984">
    <property type="entry name" value="PROTEIN CBG26694"/>
    <property type="match status" value="1"/>
</dbReference>
<dbReference type="STRING" id="7918.ENSLOCP00000021683"/>
<evidence type="ECO:0000313" key="6">
    <source>
        <dbReference type="Proteomes" id="UP000018468"/>
    </source>
</evidence>
<dbReference type="InterPro" id="IPR043502">
    <property type="entry name" value="DNA/RNA_pol_sf"/>
</dbReference>
<reference evidence="5" key="2">
    <citation type="submission" date="2025-08" db="UniProtKB">
        <authorList>
            <consortium name="Ensembl"/>
        </authorList>
    </citation>
    <scope>IDENTIFICATION</scope>
</reference>
<feature type="domain" description="Reverse transcriptase" evidence="4">
    <location>
        <begin position="126"/>
        <end position="305"/>
    </location>
</feature>
<dbReference type="Pfam" id="PF17919">
    <property type="entry name" value="RT_RNaseH_2"/>
    <property type="match status" value="1"/>
</dbReference>
<dbReference type="GO" id="GO:0004523">
    <property type="term" value="F:RNA-DNA hybrid ribonuclease activity"/>
    <property type="evidence" value="ECO:0007669"/>
    <property type="project" value="UniProtKB-EC"/>
</dbReference>
<dbReference type="PANTHER" id="PTHR37984:SF5">
    <property type="entry name" value="PROTEIN NYNRIN-LIKE"/>
    <property type="match status" value="1"/>
</dbReference>
<dbReference type="InterPro" id="IPR043128">
    <property type="entry name" value="Rev_trsase/Diguanyl_cyclase"/>
</dbReference>
<accession>W5NM24</accession>
<dbReference type="FunFam" id="3.30.70.270:FF:000063">
    <property type="entry name" value="Zinc knuckle domaincontaining protein"/>
    <property type="match status" value="1"/>
</dbReference>
<name>W5NM24_LEPOC</name>
<dbReference type="Pfam" id="PF00078">
    <property type="entry name" value="RVT_1"/>
    <property type="match status" value="1"/>
</dbReference>
<sequence length="414" mass="46656">MSLLLLDSPAYPVILGLPWLKKHDPHISWAKNEIIAWSHACRDNCCCPPLKVAAAVNPLEEHSIIPPQYAHLKQAFDKQKALSLPPHRSCDCAIDLLPGTLPPKGQIYPLTQAENEALQDYIKEALNSGFIRPSLSPACAGFFFIGKKDGSLRPCIDYRGLNSITIKHPYPLPLIPAALESLRGGSIFSKLDLRGAYNLIRIREGDEWKTAFMTTHGHYEYQVMPFGFANALAVFQSFINDIFRDIIGKFVLVYLDDILIFSADPQERVHHVQEVLSRLIDNQLYLKLEKCIFHASKIHFLGYIISPLGVEMDSAKVAAINVWPVPRNLKQIQRFLGFANFYRRFIRNFSSVVVPITALTRNRPSRGKWNPEAYQAFLRLKQLFSSAPLLRHPDPSRPFIVEVDASAHGVGAVL</sequence>
<evidence type="ECO:0000259" key="4">
    <source>
        <dbReference type="PROSITE" id="PS50878"/>
    </source>
</evidence>
<dbReference type="InterPro" id="IPR050951">
    <property type="entry name" value="Retrovirus_Pol_polyprotein"/>
</dbReference>
<proteinExistence type="inferred from homology"/>
<dbReference type="SUPFAM" id="SSF56672">
    <property type="entry name" value="DNA/RNA polymerases"/>
    <property type="match status" value="1"/>
</dbReference>
<dbReference type="Proteomes" id="UP000018468">
    <property type="component" value="Linkage group LG14"/>
</dbReference>
<evidence type="ECO:0000256" key="1">
    <source>
        <dbReference type="ARBA" id="ARBA00010879"/>
    </source>
</evidence>
<evidence type="ECO:0000313" key="5">
    <source>
        <dbReference type="Ensembl" id="ENSLOCP00000021683.1"/>
    </source>
</evidence>
<dbReference type="Gene3D" id="3.10.10.10">
    <property type="entry name" value="HIV Type 1 Reverse Transcriptase, subunit A, domain 1"/>
    <property type="match status" value="1"/>
</dbReference>
<dbReference type="Bgee" id="ENSLOCG00000017578">
    <property type="expression patterns" value="Expressed in testis and 8 other cell types or tissues"/>
</dbReference>
<dbReference type="GeneTree" id="ENSGT00940000168677"/>
<keyword evidence="6" id="KW-1185">Reference proteome</keyword>
<dbReference type="HOGENOM" id="CLU_000384_33_4_1"/>
<protein>
    <recommendedName>
        <fullName evidence="2">ribonuclease H</fullName>
        <ecNumber evidence="2">3.1.26.4</ecNumber>
    </recommendedName>
</protein>
<evidence type="ECO:0000256" key="3">
    <source>
        <dbReference type="ARBA" id="ARBA00023268"/>
    </source>
</evidence>
<keyword evidence="3" id="KW-0511">Multifunctional enzyme</keyword>
<organism evidence="5 6">
    <name type="scientific">Lepisosteus oculatus</name>
    <name type="common">Spotted gar</name>
    <dbReference type="NCBI Taxonomy" id="7918"/>
    <lineage>
        <taxon>Eukaryota</taxon>
        <taxon>Metazoa</taxon>
        <taxon>Chordata</taxon>
        <taxon>Craniata</taxon>
        <taxon>Vertebrata</taxon>
        <taxon>Euteleostomi</taxon>
        <taxon>Actinopterygii</taxon>
        <taxon>Neopterygii</taxon>
        <taxon>Holostei</taxon>
        <taxon>Semionotiformes</taxon>
        <taxon>Lepisosteidae</taxon>
        <taxon>Lepisosteus</taxon>
    </lineage>
</organism>
<dbReference type="InterPro" id="IPR041577">
    <property type="entry name" value="RT_RNaseH_2"/>
</dbReference>
<dbReference type="OMA" id="KSAFWQI"/>
<dbReference type="PROSITE" id="PS50878">
    <property type="entry name" value="RT_POL"/>
    <property type="match status" value="1"/>
</dbReference>
<dbReference type="InterPro" id="IPR000477">
    <property type="entry name" value="RT_dom"/>
</dbReference>
<dbReference type="InParanoid" id="W5NM24"/>
<dbReference type="Ensembl" id="ENSLOCT00000021720.1">
    <property type="protein sequence ID" value="ENSLOCP00000021683.1"/>
    <property type="gene ID" value="ENSLOCG00000017578.1"/>
</dbReference>
<dbReference type="eggNOG" id="KOG0017">
    <property type="taxonomic scope" value="Eukaryota"/>
</dbReference>
<dbReference type="EC" id="3.1.26.4" evidence="2"/>
<evidence type="ECO:0000256" key="2">
    <source>
        <dbReference type="ARBA" id="ARBA00012180"/>
    </source>
</evidence>
<comment type="similarity">
    <text evidence="1">Belongs to the beta type-B retroviral polymerase family. HERV class-II K(HML-2) pol subfamily.</text>
</comment>
<reference evidence="6" key="1">
    <citation type="submission" date="2011-12" db="EMBL/GenBank/DDBJ databases">
        <title>The Draft Genome of Lepisosteus oculatus.</title>
        <authorList>
            <consortium name="The Broad Institute Genome Assembly &amp; Analysis Group"/>
            <consortium name="Computational R&amp;D Group"/>
            <consortium name="and Sequencing Platform"/>
            <person name="Di Palma F."/>
            <person name="Alfoldi J."/>
            <person name="Johnson J."/>
            <person name="Berlin A."/>
            <person name="Gnerre S."/>
            <person name="Jaffe D."/>
            <person name="MacCallum I."/>
            <person name="Young S."/>
            <person name="Walker B.J."/>
            <person name="Lander E.S."/>
            <person name="Lindblad-Toh K."/>
        </authorList>
    </citation>
    <scope>NUCLEOTIDE SEQUENCE [LARGE SCALE GENOMIC DNA]</scope>
</reference>
<reference evidence="5" key="3">
    <citation type="submission" date="2025-09" db="UniProtKB">
        <authorList>
            <consortium name="Ensembl"/>
        </authorList>
    </citation>
    <scope>IDENTIFICATION</scope>
</reference>
<dbReference type="Gene3D" id="3.30.70.270">
    <property type="match status" value="2"/>
</dbReference>
<dbReference type="CDD" id="cd01647">
    <property type="entry name" value="RT_LTR"/>
    <property type="match status" value="1"/>
</dbReference>